<evidence type="ECO:0000256" key="1">
    <source>
        <dbReference type="SAM" id="Phobius"/>
    </source>
</evidence>
<keyword evidence="1" id="KW-1133">Transmembrane helix</keyword>
<accession>A0A1C4DP78</accession>
<dbReference type="EMBL" id="FMAQ01000020">
    <property type="protein sequence ID" value="SCC33169.1"/>
    <property type="molecule type" value="Genomic_DNA"/>
</dbReference>
<name>A0A1C4DP78_9GAMM</name>
<keyword evidence="1" id="KW-0812">Transmembrane</keyword>
<proteinExistence type="predicted"/>
<dbReference type="AlphaFoldDB" id="A0A1C4DP78"/>
<evidence type="ECO:0000313" key="2">
    <source>
        <dbReference type="EMBL" id="SCC33169.1"/>
    </source>
</evidence>
<keyword evidence="1" id="KW-0472">Membrane</keyword>
<gene>
    <name evidence="2" type="ORF">GA0061081_12018</name>
</gene>
<organism evidence="2 3">
    <name type="scientific">Gilliamella bombicola</name>
    <dbReference type="NCBI Taxonomy" id="1798182"/>
    <lineage>
        <taxon>Bacteria</taxon>
        <taxon>Pseudomonadati</taxon>
        <taxon>Pseudomonadota</taxon>
        <taxon>Gammaproteobacteria</taxon>
        <taxon>Orbales</taxon>
        <taxon>Orbaceae</taxon>
        <taxon>Gilliamella</taxon>
    </lineage>
</organism>
<dbReference type="STRING" id="1798182.GA0061081_12018"/>
<dbReference type="Proteomes" id="UP000199670">
    <property type="component" value="Unassembled WGS sequence"/>
</dbReference>
<evidence type="ECO:0000313" key="3">
    <source>
        <dbReference type="Proteomes" id="UP000199670"/>
    </source>
</evidence>
<feature type="transmembrane region" description="Helical" evidence="1">
    <location>
        <begin position="17"/>
        <end position="37"/>
    </location>
</feature>
<reference evidence="3" key="1">
    <citation type="submission" date="2016-08" db="EMBL/GenBank/DDBJ databases">
        <authorList>
            <person name="Varghese N."/>
            <person name="Submissions Spin"/>
        </authorList>
    </citation>
    <scope>NUCLEOTIDE SEQUENCE [LARGE SCALE GENOMIC DNA]</scope>
    <source>
        <strain evidence="3">R-53248</strain>
    </source>
</reference>
<keyword evidence="3" id="KW-1185">Reference proteome</keyword>
<protein>
    <submittedName>
        <fullName evidence="2">Uncharacterized protein</fullName>
    </submittedName>
</protein>
<sequence length="117" mass="13481">MSNIVIEKKSKSISHKVLWVLGAVFLVLVISGGYYFFKSNAFVASQPVSQQPVSQQPKNIKITYVTPQFFGYYQNPIVFNCIDSIEYDGKRIKISEIDYYEDSPKELQNIRENCIPF</sequence>
<dbReference type="RefSeq" id="WP_091350813.1">
    <property type="nucleotide sequence ID" value="NZ_FMAQ01000020.1"/>
</dbReference>